<gene>
    <name evidence="1" type="ORF">IW261DRAFT_1423538</name>
</gene>
<evidence type="ECO:0000313" key="1">
    <source>
        <dbReference type="EMBL" id="KAK0473626.1"/>
    </source>
</evidence>
<dbReference type="Proteomes" id="UP001175227">
    <property type="component" value="Unassembled WGS sequence"/>
</dbReference>
<sequence length="356" mass="40962">MYIQQARKAMFPEGTGWAGALNLYRMQNEHYPVEAHYIRAILALDTLNFSSHIEDEADISSDGSPLLKIILDTGSLHWHVWTEIQIPASVVFCHVFLNWETAIAHQHVFSEIEKFVKQDTGQSLRWCHLHASMIDDYNHGILQWTADAHKGQAKGLGLHLQTLAQRMPDTYDMHELDRLLCDLTPYDHLHHCISGGTFGPVQFLKMSEMLCEVSYVLSIQTWIGHLISFVLKVEMLVIWVKNKVDNHFMLEAMCWELSFIPLDIRMSGEANDNLVESTHFNINLEGKSCTLVGGIETGWRFDSTKMATLRCYENFGIRPTYAAGHKSENLSRGIKRHFQFWHKKLQAEDDKIESYN</sequence>
<reference evidence="1" key="1">
    <citation type="submission" date="2023-06" db="EMBL/GenBank/DDBJ databases">
        <authorList>
            <consortium name="Lawrence Berkeley National Laboratory"/>
            <person name="Ahrendt S."/>
            <person name="Sahu N."/>
            <person name="Indic B."/>
            <person name="Wong-Bajracharya J."/>
            <person name="Merenyi Z."/>
            <person name="Ke H.-M."/>
            <person name="Monk M."/>
            <person name="Kocsube S."/>
            <person name="Drula E."/>
            <person name="Lipzen A."/>
            <person name="Balint B."/>
            <person name="Henrissat B."/>
            <person name="Andreopoulos B."/>
            <person name="Martin F.M."/>
            <person name="Harder C.B."/>
            <person name="Rigling D."/>
            <person name="Ford K.L."/>
            <person name="Foster G.D."/>
            <person name="Pangilinan J."/>
            <person name="Papanicolaou A."/>
            <person name="Barry K."/>
            <person name="LaButti K."/>
            <person name="Viragh M."/>
            <person name="Koriabine M."/>
            <person name="Yan M."/>
            <person name="Riley R."/>
            <person name="Champramary S."/>
            <person name="Plett K.L."/>
            <person name="Tsai I.J."/>
            <person name="Slot J."/>
            <person name="Sipos G."/>
            <person name="Plett J."/>
            <person name="Nagy L.G."/>
            <person name="Grigoriev I.V."/>
        </authorList>
    </citation>
    <scope>NUCLEOTIDE SEQUENCE</scope>
    <source>
        <strain evidence="1">ICMP 16352</strain>
    </source>
</reference>
<keyword evidence="2" id="KW-1185">Reference proteome</keyword>
<organism evidence="1 2">
    <name type="scientific">Armillaria novae-zelandiae</name>
    <dbReference type="NCBI Taxonomy" id="153914"/>
    <lineage>
        <taxon>Eukaryota</taxon>
        <taxon>Fungi</taxon>
        <taxon>Dikarya</taxon>
        <taxon>Basidiomycota</taxon>
        <taxon>Agaricomycotina</taxon>
        <taxon>Agaricomycetes</taxon>
        <taxon>Agaricomycetidae</taxon>
        <taxon>Agaricales</taxon>
        <taxon>Marasmiineae</taxon>
        <taxon>Physalacriaceae</taxon>
        <taxon>Armillaria</taxon>
    </lineage>
</organism>
<dbReference type="EMBL" id="JAUEPR010000032">
    <property type="protein sequence ID" value="KAK0473626.1"/>
    <property type="molecule type" value="Genomic_DNA"/>
</dbReference>
<accession>A0AA39NXC4</accession>
<proteinExistence type="predicted"/>
<dbReference type="AlphaFoldDB" id="A0AA39NXC4"/>
<evidence type="ECO:0000313" key="2">
    <source>
        <dbReference type="Proteomes" id="UP001175227"/>
    </source>
</evidence>
<protein>
    <submittedName>
        <fullName evidence="1">Uncharacterized protein</fullName>
    </submittedName>
</protein>
<name>A0AA39NXC4_9AGAR</name>
<comment type="caution">
    <text evidence="1">The sequence shown here is derived from an EMBL/GenBank/DDBJ whole genome shotgun (WGS) entry which is preliminary data.</text>
</comment>